<dbReference type="AlphaFoldDB" id="A0A081BS69"/>
<feature type="signal peptide" evidence="1">
    <location>
        <begin position="1"/>
        <end position="27"/>
    </location>
</feature>
<organism evidence="2">
    <name type="scientific">Candidatus Moduliflexus flocculans</name>
    <dbReference type="NCBI Taxonomy" id="1499966"/>
    <lineage>
        <taxon>Bacteria</taxon>
        <taxon>Candidatus Moduliflexota</taxon>
        <taxon>Candidatus Moduliflexia</taxon>
        <taxon>Candidatus Moduliflexales</taxon>
        <taxon>Candidatus Moduliflexaceae</taxon>
    </lineage>
</organism>
<keyword evidence="3" id="KW-1185">Reference proteome</keyword>
<feature type="chain" id="PRO_5001755255" evidence="1">
    <location>
        <begin position="28"/>
        <end position="124"/>
    </location>
</feature>
<dbReference type="Proteomes" id="UP000030700">
    <property type="component" value="Unassembled WGS sequence"/>
</dbReference>
<evidence type="ECO:0000313" key="2">
    <source>
        <dbReference type="EMBL" id="GAK54250.1"/>
    </source>
</evidence>
<keyword evidence="1" id="KW-0732">Signal</keyword>
<sequence length="124" mass="13200">MIRRLCGVLLILLSAAYAALFAVSAAAQTDDTPLLPAVALRMTPLDLSQPLTTDDLMAAGELGGVLHPTFDLPVTDAAQFRSISLTPASVSAFVRRDAMLRAFGAAMNAWNAHHYADAVKMFAR</sequence>
<reference evidence="2" key="1">
    <citation type="journal article" date="2015" name="PeerJ">
        <title>First genomic representation of candidate bacterial phylum KSB3 points to enhanced environmental sensing as a trigger of wastewater bulking.</title>
        <authorList>
            <person name="Sekiguchi Y."/>
            <person name="Ohashi A."/>
            <person name="Parks D.H."/>
            <person name="Yamauchi T."/>
            <person name="Tyson G.W."/>
            <person name="Hugenholtz P."/>
        </authorList>
    </citation>
    <scope>NUCLEOTIDE SEQUENCE [LARGE SCALE GENOMIC DNA]</scope>
</reference>
<evidence type="ECO:0000313" key="3">
    <source>
        <dbReference type="Proteomes" id="UP000030700"/>
    </source>
</evidence>
<protein>
    <submittedName>
        <fullName evidence="2">Uncharacterized protein</fullName>
    </submittedName>
</protein>
<evidence type="ECO:0000256" key="1">
    <source>
        <dbReference type="SAM" id="SignalP"/>
    </source>
</evidence>
<proteinExistence type="predicted"/>
<gene>
    <name evidence="2" type="ORF">U14_05529</name>
</gene>
<accession>A0A081BS69</accession>
<dbReference type="EMBL" id="DF820461">
    <property type="protein sequence ID" value="GAK54250.1"/>
    <property type="molecule type" value="Genomic_DNA"/>
</dbReference>
<name>A0A081BS69_9BACT</name>
<dbReference type="HOGENOM" id="CLU_1999403_0_0_0"/>